<gene>
    <name evidence="6" type="ORF">SAMN05444320_102582</name>
</gene>
<evidence type="ECO:0000313" key="7">
    <source>
        <dbReference type="Proteomes" id="UP000184501"/>
    </source>
</evidence>
<evidence type="ECO:0000313" key="6">
    <source>
        <dbReference type="EMBL" id="SHF12404.1"/>
    </source>
</evidence>
<dbReference type="SMART" id="SM01043">
    <property type="entry name" value="BTAD"/>
    <property type="match status" value="1"/>
</dbReference>
<sequence length="1088" mass="116851">MRFGVLGPLALWTEDGTPVKIPELKVRALLADLLVNAGRPVAVDRLVDDLWGDEQPANPVAALQTKVSQLRRVLSSAGEGGRDLVQSRPPGYQLRVDADALDAHQFRALTTRALDDGDPRRRATVISDALALWRGSAFADFADHPFAVAAAARLEEERLVAVEELAEARLLLGEHSLLVGELGDLVARHPLRERLRAAQMRALYRAGRRAEALASYAELRARLADELGLDPGPELAALHQAILRDQATEAPPRTPVTSAARPGSNLPTPLTELVGRAESVVEVTKALGAARLVTLVGPGGVGKTRLALESAARLAGSFPDSAWLVELAGQATSPALGTVGDVAEVVTAALDIRDDVAGDRGVPAPLADRLVTALRGKRMLLVLDNCEHVVEPVAELVGRLLRAAPELRVLATSRSALGLSGEVVWPVPPLELPAPEHADDPTELARSSAVRLFVARACAAVPTFELTSDNAADVATLCARLDGIPLALELAATRVRTLGLRGLVSRLHDRFRVLANGLRGVPPRQQTLRGVIDWSWDLLTEPERAVLRRLSVHADGGALPAVEAVCSGDGVAREDVLDLLARLVDRSLVVLVERADGPRYRMLESVAEYGADRLAEAGETDAARARHRAYYLGFAEHADTWLRGHGQRQWLERIDAEVPNLRRALDDAVCSGAADDALRLVNAMAWYWFLRGRRGEAVRAFDVALAVPGGELPAVRAAVVAWRAGFAMRAGLDDGPRLAAAAEAAFRGYDGVDDPRGRARAEWFLAFAHWGIGELSIGERWIESSLARSRELGDRWGEAAALTARARLALGRGDLRALRRDGEASLALFRELGDRWGQVRATEMLCAHAEISGDYRLAHQLNHDGLRAAEELGLWSEVAHRLSIFGRIALLERDFAAAAEFHGRSRRLAVEQSDQLMEQFAEVGLALGARRQGDLDAAEEHLLAWLDWNRRLDGDAGVALILAELGFVAEQRGDAERARRLHLEGLRAAKATGDPRAVALAVEGLAGALSAAGEHDRAARLLGAADAARVSVGAPLPAAERDDVDRVAARIRDALGADAFSAAFARGAELAVDDVVDAVRALLDELDD</sequence>
<dbReference type="PRINTS" id="PR00364">
    <property type="entry name" value="DISEASERSIST"/>
</dbReference>
<dbReference type="SUPFAM" id="SSF52540">
    <property type="entry name" value="P-loop containing nucleoside triphosphate hydrolases"/>
    <property type="match status" value="1"/>
</dbReference>
<name>A0A1M4Z2V4_STRHI</name>
<dbReference type="RefSeq" id="WP_073480792.1">
    <property type="nucleotide sequence ID" value="NZ_FQVN01000002.1"/>
</dbReference>
<dbReference type="InterPro" id="IPR002182">
    <property type="entry name" value="NB-ARC"/>
</dbReference>
<dbReference type="STRING" id="2017.SAMN05444320_102582"/>
<dbReference type="InterPro" id="IPR027417">
    <property type="entry name" value="P-loop_NTPase"/>
</dbReference>
<organism evidence="6 7">
    <name type="scientific">Streptoalloteichus hindustanus</name>
    <dbReference type="NCBI Taxonomy" id="2017"/>
    <lineage>
        <taxon>Bacteria</taxon>
        <taxon>Bacillati</taxon>
        <taxon>Actinomycetota</taxon>
        <taxon>Actinomycetes</taxon>
        <taxon>Pseudonocardiales</taxon>
        <taxon>Pseudonocardiaceae</taxon>
        <taxon>Streptoalloteichus</taxon>
    </lineage>
</organism>
<evidence type="ECO:0000256" key="2">
    <source>
        <dbReference type="ARBA" id="ARBA00023125"/>
    </source>
</evidence>
<dbReference type="PANTHER" id="PTHR47691:SF3">
    <property type="entry name" value="HTH-TYPE TRANSCRIPTIONAL REGULATOR RV0890C-RELATED"/>
    <property type="match status" value="1"/>
</dbReference>
<feature type="region of interest" description="Disordered" evidence="4">
    <location>
        <begin position="249"/>
        <end position="268"/>
    </location>
</feature>
<feature type="DNA-binding region" description="OmpR/PhoB-type" evidence="3">
    <location>
        <begin position="1"/>
        <end position="96"/>
    </location>
</feature>
<evidence type="ECO:0000259" key="5">
    <source>
        <dbReference type="PROSITE" id="PS51755"/>
    </source>
</evidence>
<dbReference type="SMART" id="SM00862">
    <property type="entry name" value="Trans_reg_C"/>
    <property type="match status" value="1"/>
</dbReference>
<dbReference type="InterPro" id="IPR011990">
    <property type="entry name" value="TPR-like_helical_dom_sf"/>
</dbReference>
<dbReference type="Gene3D" id="3.40.50.300">
    <property type="entry name" value="P-loop containing nucleotide triphosphate hydrolases"/>
    <property type="match status" value="1"/>
</dbReference>
<dbReference type="GO" id="GO:0003677">
    <property type="term" value="F:DNA binding"/>
    <property type="evidence" value="ECO:0007669"/>
    <property type="project" value="UniProtKB-UniRule"/>
</dbReference>
<dbReference type="EMBL" id="FQVN01000002">
    <property type="protein sequence ID" value="SHF12404.1"/>
    <property type="molecule type" value="Genomic_DNA"/>
</dbReference>
<keyword evidence="2 3" id="KW-0238">DNA-binding</keyword>
<dbReference type="InterPro" id="IPR001867">
    <property type="entry name" value="OmpR/PhoB-type_DNA-bd"/>
</dbReference>
<dbReference type="Pfam" id="PF25872">
    <property type="entry name" value="HTH_77"/>
    <property type="match status" value="1"/>
</dbReference>
<reference evidence="6 7" key="1">
    <citation type="submission" date="2016-11" db="EMBL/GenBank/DDBJ databases">
        <authorList>
            <person name="Jaros S."/>
            <person name="Januszkiewicz K."/>
            <person name="Wedrychowicz H."/>
        </authorList>
    </citation>
    <scope>NUCLEOTIDE SEQUENCE [LARGE SCALE GENOMIC DNA]</scope>
    <source>
        <strain evidence="6 7">DSM 44523</strain>
    </source>
</reference>
<accession>A0A1M4Z2V4</accession>
<dbReference type="CDD" id="cd15831">
    <property type="entry name" value="BTAD"/>
    <property type="match status" value="1"/>
</dbReference>
<comment type="similarity">
    <text evidence="1">Belongs to the AfsR/DnrI/RedD regulatory family.</text>
</comment>
<dbReference type="PANTHER" id="PTHR47691">
    <property type="entry name" value="REGULATOR-RELATED"/>
    <property type="match status" value="1"/>
</dbReference>
<dbReference type="Proteomes" id="UP000184501">
    <property type="component" value="Unassembled WGS sequence"/>
</dbReference>
<dbReference type="Pfam" id="PF03704">
    <property type="entry name" value="BTAD"/>
    <property type="match status" value="1"/>
</dbReference>
<keyword evidence="7" id="KW-1185">Reference proteome</keyword>
<protein>
    <submittedName>
        <fullName evidence="6">Transcriptional regulator, LuxR family</fullName>
    </submittedName>
</protein>
<dbReference type="PROSITE" id="PS51755">
    <property type="entry name" value="OMPR_PHOB"/>
    <property type="match status" value="1"/>
</dbReference>
<dbReference type="Pfam" id="PF00931">
    <property type="entry name" value="NB-ARC"/>
    <property type="match status" value="1"/>
</dbReference>
<evidence type="ECO:0000256" key="1">
    <source>
        <dbReference type="ARBA" id="ARBA00005820"/>
    </source>
</evidence>
<dbReference type="SUPFAM" id="SSF48452">
    <property type="entry name" value="TPR-like"/>
    <property type="match status" value="2"/>
</dbReference>
<dbReference type="InterPro" id="IPR016032">
    <property type="entry name" value="Sig_transdc_resp-reg_C-effctor"/>
</dbReference>
<proteinExistence type="inferred from homology"/>
<dbReference type="GO" id="GO:0000160">
    <property type="term" value="P:phosphorelay signal transduction system"/>
    <property type="evidence" value="ECO:0007669"/>
    <property type="project" value="InterPro"/>
</dbReference>
<dbReference type="Gene3D" id="1.10.10.10">
    <property type="entry name" value="Winged helix-like DNA-binding domain superfamily/Winged helix DNA-binding domain"/>
    <property type="match status" value="1"/>
</dbReference>
<dbReference type="SUPFAM" id="SSF46894">
    <property type="entry name" value="C-terminal effector domain of the bipartite response regulators"/>
    <property type="match status" value="1"/>
</dbReference>
<feature type="domain" description="OmpR/PhoB-type" evidence="5">
    <location>
        <begin position="1"/>
        <end position="96"/>
    </location>
</feature>
<evidence type="ECO:0000256" key="3">
    <source>
        <dbReference type="PROSITE-ProRule" id="PRU01091"/>
    </source>
</evidence>
<dbReference type="Pfam" id="PF00486">
    <property type="entry name" value="Trans_reg_C"/>
    <property type="match status" value="1"/>
</dbReference>
<dbReference type="InterPro" id="IPR058852">
    <property type="entry name" value="HTH_77"/>
</dbReference>
<dbReference type="OrthoDB" id="9812579at2"/>
<dbReference type="InterPro" id="IPR005158">
    <property type="entry name" value="BTAD"/>
</dbReference>
<dbReference type="GO" id="GO:0043531">
    <property type="term" value="F:ADP binding"/>
    <property type="evidence" value="ECO:0007669"/>
    <property type="project" value="InterPro"/>
</dbReference>
<dbReference type="InterPro" id="IPR036388">
    <property type="entry name" value="WH-like_DNA-bd_sf"/>
</dbReference>
<dbReference type="GO" id="GO:0006355">
    <property type="term" value="P:regulation of DNA-templated transcription"/>
    <property type="evidence" value="ECO:0007669"/>
    <property type="project" value="InterPro"/>
</dbReference>
<dbReference type="Gene3D" id="1.25.40.10">
    <property type="entry name" value="Tetratricopeptide repeat domain"/>
    <property type="match status" value="2"/>
</dbReference>
<evidence type="ECO:0000256" key="4">
    <source>
        <dbReference type="SAM" id="MobiDB-lite"/>
    </source>
</evidence>
<dbReference type="AlphaFoldDB" id="A0A1M4Z2V4"/>